<accession>A0ABS5JSS9</accession>
<dbReference type="NCBIfam" id="TIGR00611">
    <property type="entry name" value="recf"/>
    <property type="match status" value="1"/>
</dbReference>
<evidence type="ECO:0000256" key="5">
    <source>
        <dbReference type="ARBA" id="ARBA00022705"/>
    </source>
</evidence>
<dbReference type="PANTHER" id="PTHR32182:SF0">
    <property type="entry name" value="DNA REPLICATION AND REPAIR PROTEIN RECF"/>
    <property type="match status" value="1"/>
</dbReference>
<keyword evidence="6 9" id="KW-0547">Nucleotide-binding</keyword>
<protein>
    <recommendedName>
        <fullName evidence="3 9">DNA replication and repair protein RecF</fullName>
    </recommendedName>
</protein>
<dbReference type="InterPro" id="IPR003395">
    <property type="entry name" value="RecF/RecN/SMC_N"/>
</dbReference>
<dbReference type="InterPro" id="IPR001238">
    <property type="entry name" value="DNA-binding_RecF"/>
</dbReference>
<evidence type="ECO:0000313" key="13">
    <source>
        <dbReference type="Proteomes" id="UP000708576"/>
    </source>
</evidence>
<dbReference type="HAMAP" id="MF_00365">
    <property type="entry name" value="RecF"/>
    <property type="match status" value="1"/>
</dbReference>
<keyword evidence="13" id="KW-1185">Reference proteome</keyword>
<evidence type="ECO:0000256" key="9">
    <source>
        <dbReference type="HAMAP-Rule" id="MF_00365"/>
    </source>
</evidence>
<dbReference type="InterPro" id="IPR027417">
    <property type="entry name" value="P-loop_NTPase"/>
</dbReference>
<organism evidence="12 13">
    <name type="scientific">Carboxylicivirga linearis</name>
    <dbReference type="NCBI Taxonomy" id="1628157"/>
    <lineage>
        <taxon>Bacteria</taxon>
        <taxon>Pseudomonadati</taxon>
        <taxon>Bacteroidota</taxon>
        <taxon>Bacteroidia</taxon>
        <taxon>Marinilabiliales</taxon>
        <taxon>Marinilabiliaceae</taxon>
        <taxon>Carboxylicivirga</taxon>
    </lineage>
</organism>
<dbReference type="Proteomes" id="UP000708576">
    <property type="component" value="Unassembled WGS sequence"/>
</dbReference>
<proteinExistence type="inferred from homology"/>
<dbReference type="SUPFAM" id="SSF52540">
    <property type="entry name" value="P-loop containing nucleoside triphosphate hydrolases"/>
    <property type="match status" value="1"/>
</dbReference>
<dbReference type="InterPro" id="IPR018078">
    <property type="entry name" value="DNA-binding_RecF_CS"/>
</dbReference>
<evidence type="ECO:0000256" key="3">
    <source>
        <dbReference type="ARBA" id="ARBA00020170"/>
    </source>
</evidence>
<dbReference type="Gene3D" id="1.20.1050.90">
    <property type="entry name" value="RecF/RecN/SMC, N-terminal domain"/>
    <property type="match status" value="1"/>
</dbReference>
<keyword evidence="5 9" id="KW-0235">DNA replication</keyword>
<evidence type="ECO:0000256" key="7">
    <source>
        <dbReference type="ARBA" id="ARBA00022840"/>
    </source>
</evidence>
<name>A0ABS5JSS9_9BACT</name>
<evidence type="ECO:0000256" key="1">
    <source>
        <dbReference type="ARBA" id="ARBA00004496"/>
    </source>
</evidence>
<dbReference type="PROSITE" id="PS00617">
    <property type="entry name" value="RECF_1"/>
    <property type="match status" value="1"/>
</dbReference>
<evidence type="ECO:0000256" key="10">
    <source>
        <dbReference type="RuleBase" id="RU000578"/>
    </source>
</evidence>
<evidence type="ECO:0000256" key="4">
    <source>
        <dbReference type="ARBA" id="ARBA00022490"/>
    </source>
</evidence>
<sequence length="368" mass="42591">MHIKHLNLVNFKNIPQAEIEFSDGINCMVGHNGAGKTNILDALYYLSFCKSYFNSIDSQNILHGQEFMVVQGQYFRHDEDEHIYCGLKKAQKKHFKRNKKEYSKLSDHIGFLPLVMISPSDEQLINDGSDLRRKYIDGVISQYDKPYLDDLLRYNRSLQQRNATLKSMKESGSRNMEMLELWDEQISVLADKIYIKRSTFIKELVAVFQKHYAYVSAGNEEISLGYSSHLKEGDLKTQLIEARQKDLILGYTTKGIHKDDLEMMLSDFPIKKIASQGQKKTFLIALKLAQYEFIQRHNGIKPILLLDDIFDKLDHQRSGRLLQLVSKDMFNQIFITHTSAETLLETVKQTGKSYKMFNVEAGQVQEIN</sequence>
<dbReference type="PROSITE" id="PS00618">
    <property type="entry name" value="RECF_2"/>
    <property type="match status" value="1"/>
</dbReference>
<evidence type="ECO:0000259" key="11">
    <source>
        <dbReference type="Pfam" id="PF02463"/>
    </source>
</evidence>
<keyword evidence="9 10" id="KW-0227">DNA damage</keyword>
<evidence type="ECO:0000313" key="12">
    <source>
        <dbReference type="EMBL" id="MBS2097516.1"/>
    </source>
</evidence>
<feature type="binding site" evidence="9">
    <location>
        <begin position="30"/>
        <end position="37"/>
    </location>
    <ligand>
        <name>ATP</name>
        <dbReference type="ChEBI" id="CHEBI:30616"/>
    </ligand>
</feature>
<reference evidence="12 13" key="1">
    <citation type="journal article" date="2015" name="Int. J. Syst. Evol. Microbiol.">
        <title>Carboxylicivirga linearis sp. nov., isolated from a sea cucumber culture pond.</title>
        <authorList>
            <person name="Wang F.Q."/>
            <person name="Zhou Y.X."/>
            <person name="Lin X.Z."/>
            <person name="Chen G.J."/>
            <person name="Du Z.J."/>
        </authorList>
    </citation>
    <scope>NUCLEOTIDE SEQUENCE [LARGE SCALE GENOMIC DNA]</scope>
    <source>
        <strain evidence="12 13">FB218</strain>
    </source>
</reference>
<keyword evidence="9 10" id="KW-0234">DNA repair</keyword>
<dbReference type="PANTHER" id="PTHR32182">
    <property type="entry name" value="DNA REPLICATION AND REPAIR PROTEIN RECF"/>
    <property type="match status" value="1"/>
</dbReference>
<gene>
    <name evidence="9" type="primary">recF</name>
    <name evidence="12" type="ORF">KEM10_04440</name>
</gene>
<keyword evidence="8 9" id="KW-0238">DNA-binding</keyword>
<dbReference type="InterPro" id="IPR042174">
    <property type="entry name" value="RecF_2"/>
</dbReference>
<comment type="subcellular location">
    <subcellularLocation>
        <location evidence="1 9 10">Cytoplasm</location>
    </subcellularLocation>
</comment>
<comment type="function">
    <text evidence="9 10">The RecF protein is involved in DNA metabolism; it is required for DNA replication and normal SOS inducibility. RecF binds preferentially to single-stranded, linear DNA. It also seems to bind ATP.</text>
</comment>
<keyword evidence="9 10" id="KW-0742">SOS response</keyword>
<comment type="similarity">
    <text evidence="2 9 10">Belongs to the RecF family.</text>
</comment>
<evidence type="ECO:0000256" key="2">
    <source>
        <dbReference type="ARBA" id="ARBA00008016"/>
    </source>
</evidence>
<dbReference type="Pfam" id="PF02463">
    <property type="entry name" value="SMC_N"/>
    <property type="match status" value="1"/>
</dbReference>
<dbReference type="Gene3D" id="3.40.50.300">
    <property type="entry name" value="P-loop containing nucleotide triphosphate hydrolases"/>
    <property type="match status" value="1"/>
</dbReference>
<comment type="caution">
    <text evidence="12">The sequence shown here is derived from an EMBL/GenBank/DDBJ whole genome shotgun (WGS) entry which is preliminary data.</text>
</comment>
<keyword evidence="7 9" id="KW-0067">ATP-binding</keyword>
<evidence type="ECO:0000256" key="8">
    <source>
        <dbReference type="ARBA" id="ARBA00023125"/>
    </source>
</evidence>
<keyword evidence="4 9" id="KW-0963">Cytoplasm</keyword>
<evidence type="ECO:0000256" key="6">
    <source>
        <dbReference type="ARBA" id="ARBA00022741"/>
    </source>
</evidence>
<feature type="domain" description="RecF/RecN/SMC N-terminal" evidence="11">
    <location>
        <begin position="2"/>
        <end position="355"/>
    </location>
</feature>
<dbReference type="RefSeq" id="WP_212214021.1">
    <property type="nucleotide sequence ID" value="NZ_JAGUCO010000002.1"/>
</dbReference>
<dbReference type="EMBL" id="JAGUCO010000002">
    <property type="protein sequence ID" value="MBS2097516.1"/>
    <property type="molecule type" value="Genomic_DNA"/>
</dbReference>